<evidence type="ECO:0000256" key="1">
    <source>
        <dbReference type="ARBA" id="ARBA00022837"/>
    </source>
</evidence>
<dbReference type="OrthoDB" id="26525at2759"/>
<dbReference type="InterPro" id="IPR011992">
    <property type="entry name" value="EF-hand-dom_pair"/>
</dbReference>
<evidence type="ECO:0000259" key="2">
    <source>
        <dbReference type="PROSITE" id="PS50222"/>
    </source>
</evidence>
<reference evidence="3 4" key="1">
    <citation type="submission" date="2016-08" db="EMBL/GenBank/DDBJ databases">
        <title>A Parts List for Fungal Cellulosomes Revealed by Comparative Genomics.</title>
        <authorList>
            <consortium name="DOE Joint Genome Institute"/>
            <person name="Haitjema C.H."/>
            <person name="Gilmore S.P."/>
            <person name="Henske J.K."/>
            <person name="Solomon K.V."/>
            <person name="De Groot R."/>
            <person name="Kuo A."/>
            <person name="Mondo S.J."/>
            <person name="Salamov A.A."/>
            <person name="Labutti K."/>
            <person name="Zhao Z."/>
            <person name="Chiniquy J."/>
            <person name="Barry K."/>
            <person name="Brewer H.M."/>
            <person name="Purvine S.O."/>
            <person name="Wright A.T."/>
            <person name="Boxma B."/>
            <person name="Van Alen T."/>
            <person name="Hackstein J.H."/>
            <person name="Baker S.E."/>
            <person name="Grigoriev I.V."/>
            <person name="O'Malley M.A."/>
        </authorList>
    </citation>
    <scope>NUCLEOTIDE SEQUENCE [LARGE SCALE GENOMIC DNA]</scope>
    <source>
        <strain evidence="3 4">G1</strain>
    </source>
</reference>
<dbReference type="InterPro" id="IPR002048">
    <property type="entry name" value="EF_hand_dom"/>
</dbReference>
<gene>
    <name evidence="3" type="ORF">LY90DRAFT_678552</name>
</gene>
<evidence type="ECO:0000313" key="3">
    <source>
        <dbReference type="EMBL" id="ORY03591.1"/>
    </source>
</evidence>
<organism evidence="3 4">
    <name type="scientific">Neocallimastix californiae</name>
    <dbReference type="NCBI Taxonomy" id="1754190"/>
    <lineage>
        <taxon>Eukaryota</taxon>
        <taxon>Fungi</taxon>
        <taxon>Fungi incertae sedis</taxon>
        <taxon>Chytridiomycota</taxon>
        <taxon>Chytridiomycota incertae sedis</taxon>
        <taxon>Neocallimastigomycetes</taxon>
        <taxon>Neocallimastigales</taxon>
        <taxon>Neocallimastigaceae</taxon>
        <taxon>Neocallimastix</taxon>
    </lineage>
</organism>
<accession>A0A1Y1YZY5</accession>
<keyword evidence="1" id="KW-0106">Calcium</keyword>
<name>A0A1Y1YZY5_9FUNG</name>
<sequence length="114" mass="13274">MTSSQKTISLLNEDGTLTEKLCFLLKEIFISFDYDKDNMLSREELRHYFSTLNGERIEDSSLDMAMMITSGNTVGFMLKDFYAFYECQTKFNTIETISDLSKLFSQETLIERLT</sequence>
<protein>
    <recommendedName>
        <fullName evidence="2">EF-hand domain-containing protein</fullName>
    </recommendedName>
</protein>
<evidence type="ECO:0000313" key="4">
    <source>
        <dbReference type="Proteomes" id="UP000193920"/>
    </source>
</evidence>
<proteinExistence type="predicted"/>
<dbReference type="EMBL" id="MCOG01000475">
    <property type="protein sequence ID" value="ORY03591.1"/>
    <property type="molecule type" value="Genomic_DNA"/>
</dbReference>
<dbReference type="PROSITE" id="PS00018">
    <property type="entry name" value="EF_HAND_1"/>
    <property type="match status" value="1"/>
</dbReference>
<comment type="caution">
    <text evidence="3">The sequence shown here is derived from an EMBL/GenBank/DDBJ whole genome shotgun (WGS) entry which is preliminary data.</text>
</comment>
<dbReference type="PROSITE" id="PS50222">
    <property type="entry name" value="EF_HAND_2"/>
    <property type="match status" value="1"/>
</dbReference>
<feature type="domain" description="EF-hand" evidence="2">
    <location>
        <begin position="25"/>
        <end position="55"/>
    </location>
</feature>
<dbReference type="InterPro" id="IPR018247">
    <property type="entry name" value="EF_Hand_1_Ca_BS"/>
</dbReference>
<dbReference type="SUPFAM" id="SSF47473">
    <property type="entry name" value="EF-hand"/>
    <property type="match status" value="1"/>
</dbReference>
<dbReference type="AlphaFoldDB" id="A0A1Y1YZY5"/>
<keyword evidence="4" id="KW-1185">Reference proteome</keyword>
<dbReference type="GO" id="GO:0005509">
    <property type="term" value="F:calcium ion binding"/>
    <property type="evidence" value="ECO:0007669"/>
    <property type="project" value="InterPro"/>
</dbReference>
<dbReference type="Pfam" id="PF13405">
    <property type="entry name" value="EF-hand_6"/>
    <property type="match status" value="1"/>
</dbReference>
<dbReference type="Proteomes" id="UP000193920">
    <property type="component" value="Unassembled WGS sequence"/>
</dbReference>
<dbReference type="Gene3D" id="1.10.238.10">
    <property type="entry name" value="EF-hand"/>
    <property type="match status" value="1"/>
</dbReference>